<evidence type="ECO:0000313" key="2">
    <source>
        <dbReference type="EMBL" id="QEF20274.1"/>
    </source>
</evidence>
<organism evidence="2">
    <name type="scientific">Bacillus cereus</name>
    <dbReference type="NCBI Taxonomy" id="1396"/>
    <lineage>
        <taxon>Bacteria</taxon>
        <taxon>Bacillati</taxon>
        <taxon>Bacillota</taxon>
        <taxon>Bacilli</taxon>
        <taxon>Bacillales</taxon>
        <taxon>Bacillaceae</taxon>
        <taxon>Bacillus</taxon>
        <taxon>Bacillus cereus group</taxon>
    </lineage>
</organism>
<name>A0A5B9HXK9_BACCE</name>
<feature type="transmembrane region" description="Helical" evidence="1">
    <location>
        <begin position="12"/>
        <end position="28"/>
    </location>
</feature>
<accession>A0A5B9HXK9</accession>
<dbReference type="EMBL" id="CP042875">
    <property type="protein sequence ID" value="QEF20274.1"/>
    <property type="molecule type" value="Genomic_DNA"/>
</dbReference>
<protein>
    <submittedName>
        <fullName evidence="2">Uncharacterized protein</fullName>
    </submittedName>
</protein>
<sequence length="191" mass="21847">MNLQKRIKAYRIPIIGIIGLLVIWLLFFRSSSGTLSQEEFESMIKDLSNGKITITDSKLNQFDKGDGTGLFTANWNGFMITSKLEKNGKLSNTYSLITKQAGYMDEISLGQYHDLIQYLIRISNPDLSVNDVQLIVDNELNFNQQIMTGEKHTISKDNMYYQISGGGKPENFYSFMIMDENEYKRVNGIKQ</sequence>
<gene>
    <name evidence="2" type="ORF">FRY47_28670</name>
</gene>
<evidence type="ECO:0000256" key="1">
    <source>
        <dbReference type="SAM" id="Phobius"/>
    </source>
</evidence>
<keyword evidence="2" id="KW-0614">Plasmid</keyword>
<geneLocation type="plasmid" evidence="2">
    <name>unnamed1</name>
</geneLocation>
<dbReference type="RefSeq" id="WP_168455204.1">
    <property type="nucleotide sequence ID" value="NZ_CP042875.1"/>
</dbReference>
<keyword evidence="1" id="KW-1133">Transmembrane helix</keyword>
<dbReference type="AlphaFoldDB" id="A0A5B9HXK9"/>
<keyword evidence="1" id="KW-0812">Transmembrane</keyword>
<proteinExistence type="predicted"/>
<reference evidence="2" key="1">
    <citation type="submission" date="2019-08" db="EMBL/GenBank/DDBJ databases">
        <title>Antibiosis Participates in the Biocontrol of Bucillus cereus 0-9 Against Rice Sheath Blight.</title>
        <authorList>
            <person name="Wang G."/>
            <person name="Liu F."/>
        </authorList>
    </citation>
    <scope>NUCLEOTIDE SEQUENCE</scope>
    <source>
        <strain evidence="2">09</strain>
        <plasmid evidence="2">unnamed1</plasmid>
    </source>
</reference>
<keyword evidence="1" id="KW-0472">Membrane</keyword>